<dbReference type="EMBL" id="JARJBC010000035">
    <property type="protein sequence ID" value="MDF3294078.1"/>
    <property type="molecule type" value="Genomic_DNA"/>
</dbReference>
<evidence type="ECO:0000256" key="1">
    <source>
        <dbReference type="SAM" id="MobiDB-lite"/>
    </source>
</evidence>
<evidence type="ECO:0000313" key="3">
    <source>
        <dbReference type="Proteomes" id="UP001216579"/>
    </source>
</evidence>
<dbReference type="RefSeq" id="WP_276096897.1">
    <property type="nucleotide sequence ID" value="NZ_JARJBC010000035.1"/>
</dbReference>
<organism evidence="2 3">
    <name type="scientific">Streptomyces silvisoli</name>
    <dbReference type="NCBI Taxonomy" id="3034235"/>
    <lineage>
        <taxon>Bacteria</taxon>
        <taxon>Bacillati</taxon>
        <taxon>Actinomycetota</taxon>
        <taxon>Actinomycetes</taxon>
        <taxon>Kitasatosporales</taxon>
        <taxon>Streptomycetaceae</taxon>
        <taxon>Streptomyces</taxon>
    </lineage>
</organism>
<comment type="caution">
    <text evidence="2">The sequence shown here is derived from an EMBL/GenBank/DDBJ whole genome shotgun (WGS) entry which is preliminary data.</text>
</comment>
<sequence length="142" mass="15275">MAVSDNGTSGFGRKPDALLDIQKRINDLLTKLEQSAASHTKLGGQAVSRASFGGKFAEADDLHALYDNVHKQLVTLSQTFSDQLEALGITVQIIDRGYDGIDQEQADRLREIQKRTAQYYTAPKPSGPAAPPPDGHGKSVVA</sequence>
<reference evidence="2 3" key="1">
    <citation type="submission" date="2023-03" db="EMBL/GenBank/DDBJ databases">
        <title>Draft genome sequence of Streptomyces sp. RB6PN23 isolated from peat swamp forest in Thailand.</title>
        <authorList>
            <person name="Klaysubun C."/>
            <person name="Duangmal K."/>
        </authorList>
    </citation>
    <scope>NUCLEOTIDE SEQUENCE [LARGE SCALE GENOMIC DNA]</scope>
    <source>
        <strain evidence="2 3">RB6PN23</strain>
    </source>
</reference>
<feature type="compositionally biased region" description="Pro residues" evidence="1">
    <location>
        <begin position="125"/>
        <end position="134"/>
    </location>
</feature>
<dbReference type="Pfam" id="PF10817">
    <property type="entry name" value="DUF2563"/>
    <property type="match status" value="1"/>
</dbReference>
<keyword evidence="3" id="KW-1185">Reference proteome</keyword>
<proteinExistence type="predicted"/>
<protein>
    <submittedName>
        <fullName evidence="2">DUF2563 family protein</fullName>
    </submittedName>
</protein>
<name>A0ABT5ZW72_9ACTN</name>
<feature type="region of interest" description="Disordered" evidence="1">
    <location>
        <begin position="117"/>
        <end position="142"/>
    </location>
</feature>
<evidence type="ECO:0000313" key="2">
    <source>
        <dbReference type="EMBL" id="MDF3294078.1"/>
    </source>
</evidence>
<dbReference type="Proteomes" id="UP001216579">
    <property type="component" value="Unassembled WGS sequence"/>
</dbReference>
<gene>
    <name evidence="2" type="ORF">P3G67_33685</name>
</gene>
<accession>A0ABT5ZW72</accession>
<dbReference type="InterPro" id="IPR022534">
    <property type="entry name" value="DUF2563"/>
</dbReference>